<organism evidence="1">
    <name type="scientific">Octopus bimaculoides</name>
    <name type="common">California two-spotted octopus</name>
    <dbReference type="NCBI Taxonomy" id="37653"/>
    <lineage>
        <taxon>Eukaryota</taxon>
        <taxon>Metazoa</taxon>
        <taxon>Spiralia</taxon>
        <taxon>Lophotrochozoa</taxon>
        <taxon>Mollusca</taxon>
        <taxon>Cephalopoda</taxon>
        <taxon>Coleoidea</taxon>
        <taxon>Octopodiformes</taxon>
        <taxon>Octopoda</taxon>
        <taxon>Incirrata</taxon>
        <taxon>Octopodidae</taxon>
        <taxon>Octopus</taxon>
    </lineage>
</organism>
<reference evidence="1" key="1">
    <citation type="submission" date="2015-07" db="EMBL/GenBank/DDBJ databases">
        <title>MeaNS - Measles Nucleotide Surveillance Program.</title>
        <authorList>
            <person name="Tran T."/>
            <person name="Druce J."/>
        </authorList>
    </citation>
    <scope>NUCLEOTIDE SEQUENCE</scope>
    <source>
        <strain evidence="1">UCB-OBI-ISO-001</strain>
        <tissue evidence="1">Gonad</tissue>
    </source>
</reference>
<dbReference type="EMBL" id="KQ417653">
    <property type="protein sequence ID" value="KOF90910.1"/>
    <property type="molecule type" value="Genomic_DNA"/>
</dbReference>
<sequence>MLFSLTFATHSLFTHGAVVKISRVSKAHNCVPTCFPNFKTDYFLQSCCFTSLCMFLHSITIFPLCCTLFEVYTVYMHTDTNIHIYNLNPFNNNTSASSNLFYW</sequence>
<protein>
    <submittedName>
        <fullName evidence="1">Uncharacterized protein</fullName>
    </submittedName>
</protein>
<proteinExistence type="predicted"/>
<gene>
    <name evidence="1" type="ORF">OCBIM_22010181mg</name>
</gene>
<evidence type="ECO:0000313" key="1">
    <source>
        <dbReference type="EMBL" id="KOF90910.1"/>
    </source>
</evidence>
<accession>A0A0L8HQ89</accession>
<name>A0A0L8HQ89_OCTBM</name>
<dbReference type="AlphaFoldDB" id="A0A0L8HQ89"/>